<proteinExistence type="predicted"/>
<evidence type="ECO:0000259" key="3">
    <source>
        <dbReference type="PROSITE" id="PS50089"/>
    </source>
</evidence>
<dbReference type="InterPro" id="IPR013083">
    <property type="entry name" value="Znf_RING/FYVE/PHD"/>
</dbReference>
<feature type="transmembrane region" description="Helical" evidence="2">
    <location>
        <begin position="146"/>
        <end position="175"/>
    </location>
</feature>
<dbReference type="PANTHER" id="PTHR47662:SF1">
    <property type="entry name" value="RING-TYPE DOMAIN-CONTAINING PROTEIN"/>
    <property type="match status" value="1"/>
</dbReference>
<evidence type="ECO:0000313" key="4">
    <source>
        <dbReference type="EMBL" id="CDW73803.1"/>
    </source>
</evidence>
<feature type="transmembrane region" description="Helical" evidence="2">
    <location>
        <begin position="107"/>
        <end position="126"/>
    </location>
</feature>
<evidence type="ECO:0000256" key="2">
    <source>
        <dbReference type="SAM" id="Phobius"/>
    </source>
</evidence>
<accession>A0A077ZZ72</accession>
<dbReference type="Pfam" id="PF13639">
    <property type="entry name" value="zf-RING_2"/>
    <property type="match status" value="1"/>
</dbReference>
<keyword evidence="2" id="KW-0812">Transmembrane</keyword>
<sequence length="263" mass="30518">MANRGNQFINQLFRDIDNAQNRQRFSEIRTNWRPIAKHLVVQTIVTAGLIYLIREISNTNVQTKASINEKEWTQSTLGLILAFVIITWLIQLFMICTNANGFQTKSLILIVYLFLHGIYESFEHFLKGFFLNAQLQGEDSVIESKLIHYVRMTILFIIVIIGFFMLLLIILAFLITRGYQFGNSSSSFANHDDKLNRLRKVPYSELFFEEGRDCPVCLSSFQASETVIELKCSKFHIFHENCLKSWLKSGKDTCPICRKRIEV</sequence>
<feature type="domain" description="RING-type" evidence="3">
    <location>
        <begin position="214"/>
        <end position="258"/>
    </location>
</feature>
<keyword evidence="1" id="KW-0862">Zinc</keyword>
<keyword evidence="2" id="KW-0472">Membrane</keyword>
<dbReference type="PANTHER" id="PTHR47662">
    <property type="entry name" value="RING-TYPE DOMAIN-CONTAINING PROTEIN"/>
    <property type="match status" value="1"/>
</dbReference>
<dbReference type="AlphaFoldDB" id="A0A077ZZ72"/>
<evidence type="ECO:0000313" key="5">
    <source>
        <dbReference type="Proteomes" id="UP000039865"/>
    </source>
</evidence>
<keyword evidence="1" id="KW-0863">Zinc-finger</keyword>
<dbReference type="Gene3D" id="3.30.40.10">
    <property type="entry name" value="Zinc/RING finger domain, C3HC4 (zinc finger)"/>
    <property type="match status" value="1"/>
</dbReference>
<dbReference type="InParanoid" id="A0A077ZZ72"/>
<protein>
    <submittedName>
        <fullName evidence="4">Ring finger protein 126</fullName>
    </submittedName>
</protein>
<organism evidence="4 5">
    <name type="scientific">Stylonychia lemnae</name>
    <name type="common">Ciliate</name>
    <dbReference type="NCBI Taxonomy" id="5949"/>
    <lineage>
        <taxon>Eukaryota</taxon>
        <taxon>Sar</taxon>
        <taxon>Alveolata</taxon>
        <taxon>Ciliophora</taxon>
        <taxon>Intramacronucleata</taxon>
        <taxon>Spirotrichea</taxon>
        <taxon>Stichotrichia</taxon>
        <taxon>Sporadotrichida</taxon>
        <taxon>Oxytrichidae</taxon>
        <taxon>Stylonychinae</taxon>
        <taxon>Stylonychia</taxon>
    </lineage>
</organism>
<name>A0A077ZZ72_STYLE</name>
<dbReference type="InterPro" id="IPR001841">
    <property type="entry name" value="Znf_RING"/>
</dbReference>
<evidence type="ECO:0000256" key="1">
    <source>
        <dbReference type="PROSITE-ProRule" id="PRU00175"/>
    </source>
</evidence>
<dbReference type="OrthoDB" id="434779at2759"/>
<gene>
    <name evidence="4" type="primary">Contig6162.g6590</name>
    <name evidence="4" type="ORF">STYLEM_2791</name>
</gene>
<keyword evidence="5" id="KW-1185">Reference proteome</keyword>
<dbReference type="PROSITE" id="PS50089">
    <property type="entry name" value="ZF_RING_2"/>
    <property type="match status" value="1"/>
</dbReference>
<dbReference type="EMBL" id="CCKQ01002697">
    <property type="protein sequence ID" value="CDW73803.1"/>
    <property type="molecule type" value="Genomic_DNA"/>
</dbReference>
<feature type="transmembrane region" description="Helical" evidence="2">
    <location>
        <begin position="35"/>
        <end position="53"/>
    </location>
</feature>
<keyword evidence="1" id="KW-0479">Metal-binding</keyword>
<dbReference type="GO" id="GO:0008270">
    <property type="term" value="F:zinc ion binding"/>
    <property type="evidence" value="ECO:0007669"/>
    <property type="project" value="UniProtKB-KW"/>
</dbReference>
<dbReference type="SUPFAM" id="SSF57850">
    <property type="entry name" value="RING/U-box"/>
    <property type="match status" value="1"/>
</dbReference>
<dbReference type="CDD" id="cd16448">
    <property type="entry name" value="RING-H2"/>
    <property type="match status" value="1"/>
</dbReference>
<reference evidence="4 5" key="1">
    <citation type="submission" date="2014-06" db="EMBL/GenBank/DDBJ databases">
        <authorList>
            <person name="Swart Estienne"/>
        </authorList>
    </citation>
    <scope>NUCLEOTIDE SEQUENCE [LARGE SCALE GENOMIC DNA]</scope>
    <source>
        <strain evidence="4 5">130c</strain>
    </source>
</reference>
<keyword evidence="2" id="KW-1133">Transmembrane helix</keyword>
<feature type="transmembrane region" description="Helical" evidence="2">
    <location>
        <begin position="73"/>
        <end position="95"/>
    </location>
</feature>
<dbReference type="Proteomes" id="UP000039865">
    <property type="component" value="Unassembled WGS sequence"/>
</dbReference>
<dbReference type="SMART" id="SM00184">
    <property type="entry name" value="RING"/>
    <property type="match status" value="1"/>
</dbReference>